<name>A0A9P9FKP9_9HYPO</name>
<reference evidence="2" key="1">
    <citation type="journal article" date="2021" name="Nat. Commun.">
        <title>Genetic determinants of endophytism in the Arabidopsis root mycobiome.</title>
        <authorList>
            <person name="Mesny F."/>
            <person name="Miyauchi S."/>
            <person name="Thiergart T."/>
            <person name="Pickel B."/>
            <person name="Atanasova L."/>
            <person name="Karlsson M."/>
            <person name="Huettel B."/>
            <person name="Barry K.W."/>
            <person name="Haridas S."/>
            <person name="Chen C."/>
            <person name="Bauer D."/>
            <person name="Andreopoulos W."/>
            <person name="Pangilinan J."/>
            <person name="LaButti K."/>
            <person name="Riley R."/>
            <person name="Lipzen A."/>
            <person name="Clum A."/>
            <person name="Drula E."/>
            <person name="Henrissat B."/>
            <person name="Kohler A."/>
            <person name="Grigoriev I.V."/>
            <person name="Martin F.M."/>
            <person name="Hacquard S."/>
        </authorList>
    </citation>
    <scope>NUCLEOTIDE SEQUENCE</scope>
    <source>
        <strain evidence="2">MPI-CAGE-AT-0021</strain>
    </source>
</reference>
<dbReference type="EMBL" id="JAGMUU010000001">
    <property type="protein sequence ID" value="KAH7162830.1"/>
    <property type="molecule type" value="Genomic_DNA"/>
</dbReference>
<comment type="caution">
    <text evidence="2">The sequence shown here is derived from an EMBL/GenBank/DDBJ whole genome shotgun (WGS) entry which is preliminary data.</text>
</comment>
<feature type="region of interest" description="Disordered" evidence="1">
    <location>
        <begin position="76"/>
        <end position="122"/>
    </location>
</feature>
<dbReference type="AlphaFoldDB" id="A0A9P9FKP9"/>
<evidence type="ECO:0000313" key="2">
    <source>
        <dbReference type="EMBL" id="KAH7162830.1"/>
    </source>
</evidence>
<evidence type="ECO:0000256" key="1">
    <source>
        <dbReference type="SAM" id="MobiDB-lite"/>
    </source>
</evidence>
<proteinExistence type="predicted"/>
<accession>A0A9P9FKP9</accession>
<dbReference type="Proteomes" id="UP000717696">
    <property type="component" value="Unassembled WGS sequence"/>
</dbReference>
<evidence type="ECO:0000313" key="3">
    <source>
        <dbReference type="Proteomes" id="UP000717696"/>
    </source>
</evidence>
<sequence>MYVRSRSGGRAELMCRYCREEQNRTVGPVLFVPKRYALLLLLLLRAAASAGTWGRRHGGRSKEARGVPWRVEECVSERELTTETEESTTERGGATNRVGGMEGWRDGGMDGGAAGRDREMSTRVRWRAVSRGPSVGGGGHGCVADVAASGIVLVG</sequence>
<organism evidence="2 3">
    <name type="scientific">Dactylonectria estremocensis</name>
    <dbReference type="NCBI Taxonomy" id="1079267"/>
    <lineage>
        <taxon>Eukaryota</taxon>
        <taxon>Fungi</taxon>
        <taxon>Dikarya</taxon>
        <taxon>Ascomycota</taxon>
        <taxon>Pezizomycotina</taxon>
        <taxon>Sordariomycetes</taxon>
        <taxon>Hypocreomycetidae</taxon>
        <taxon>Hypocreales</taxon>
        <taxon>Nectriaceae</taxon>
        <taxon>Dactylonectria</taxon>
    </lineage>
</organism>
<gene>
    <name evidence="2" type="ORF">B0J13DRAFT_21236</name>
</gene>
<protein>
    <submittedName>
        <fullName evidence="2">Uncharacterized protein</fullName>
    </submittedName>
</protein>
<keyword evidence="3" id="KW-1185">Reference proteome</keyword>